<proteinExistence type="predicted"/>
<protein>
    <recommendedName>
        <fullName evidence="3">Transposase</fullName>
    </recommendedName>
</protein>
<reference evidence="2" key="1">
    <citation type="journal article" date="2019" name="Int. J. Syst. Evol. Microbiol.">
        <title>The Global Catalogue of Microorganisms (GCM) 10K type strain sequencing project: providing services to taxonomists for standard genome sequencing and annotation.</title>
        <authorList>
            <consortium name="The Broad Institute Genomics Platform"/>
            <consortium name="The Broad Institute Genome Sequencing Center for Infectious Disease"/>
            <person name="Wu L."/>
            <person name="Ma J."/>
        </authorList>
    </citation>
    <scope>NUCLEOTIDE SEQUENCE [LARGE SCALE GENOMIC DNA]</scope>
    <source>
        <strain evidence="2">NBRC 101365</strain>
    </source>
</reference>
<name>A0ABQ6CTN9_9HYPH</name>
<accession>A0ABQ6CTN9</accession>
<comment type="caution">
    <text evidence="1">The sequence shown here is derived from an EMBL/GenBank/DDBJ whole genome shotgun (WGS) entry which is preliminary data.</text>
</comment>
<sequence length="105" mass="12061">MNNQAFEYRGNVRQLFPAVDFEPVWISESVDGATVHVERSRRFGKERYVVLVQLAGADESSRSWSLAQTSEGQDFGWAMDTASKIHKLLKLLGPYWLNRETKQRA</sequence>
<dbReference type="RefSeq" id="WP_284316046.1">
    <property type="nucleotide sequence ID" value="NZ_BSPC01000069.1"/>
</dbReference>
<dbReference type="EMBL" id="BSPC01000069">
    <property type="protein sequence ID" value="GLS23115.1"/>
    <property type="molecule type" value="Genomic_DNA"/>
</dbReference>
<evidence type="ECO:0008006" key="3">
    <source>
        <dbReference type="Google" id="ProtNLM"/>
    </source>
</evidence>
<evidence type="ECO:0000313" key="1">
    <source>
        <dbReference type="EMBL" id="GLS23115.1"/>
    </source>
</evidence>
<gene>
    <name evidence="1" type="ORF">GCM10007874_61350</name>
</gene>
<evidence type="ECO:0000313" key="2">
    <source>
        <dbReference type="Proteomes" id="UP001156882"/>
    </source>
</evidence>
<dbReference type="Proteomes" id="UP001156882">
    <property type="component" value="Unassembled WGS sequence"/>
</dbReference>
<keyword evidence="2" id="KW-1185">Reference proteome</keyword>
<organism evidence="1 2">
    <name type="scientific">Labrys miyagiensis</name>
    <dbReference type="NCBI Taxonomy" id="346912"/>
    <lineage>
        <taxon>Bacteria</taxon>
        <taxon>Pseudomonadati</taxon>
        <taxon>Pseudomonadota</taxon>
        <taxon>Alphaproteobacteria</taxon>
        <taxon>Hyphomicrobiales</taxon>
        <taxon>Xanthobacteraceae</taxon>
        <taxon>Labrys</taxon>
    </lineage>
</organism>